<protein>
    <submittedName>
        <fullName evidence="1">Long-chain fatty acid transport protein</fullName>
    </submittedName>
</protein>
<reference evidence="1 2" key="1">
    <citation type="submission" date="2016-10" db="EMBL/GenBank/DDBJ databases">
        <authorList>
            <person name="de Groot N.N."/>
        </authorList>
    </citation>
    <scope>NUCLEOTIDE SEQUENCE [LARGE SCALE GENOMIC DNA]</scope>
    <source>
        <strain evidence="1 2">DSM 6793</strain>
    </source>
</reference>
<dbReference type="STRING" id="927664.SAMN05421780_10731"/>
<dbReference type="Proteomes" id="UP000199514">
    <property type="component" value="Unassembled WGS sequence"/>
</dbReference>
<dbReference type="EMBL" id="FOLE01000007">
    <property type="protein sequence ID" value="SFC59396.1"/>
    <property type="molecule type" value="Genomic_DNA"/>
</dbReference>
<dbReference type="Gene3D" id="2.40.160.60">
    <property type="entry name" value="Outer membrane protein transport protein (OMPP1/FadL/TodX)"/>
    <property type="match status" value="1"/>
</dbReference>
<evidence type="ECO:0000313" key="2">
    <source>
        <dbReference type="Proteomes" id="UP000199514"/>
    </source>
</evidence>
<evidence type="ECO:0000313" key="1">
    <source>
        <dbReference type="EMBL" id="SFC59396.1"/>
    </source>
</evidence>
<proteinExistence type="predicted"/>
<keyword evidence="2" id="KW-1185">Reference proteome</keyword>
<accession>A0A1I1KEY9</accession>
<gene>
    <name evidence="1" type="ORF">SAMN05421780_10731</name>
</gene>
<dbReference type="AlphaFoldDB" id="A0A1I1KEY9"/>
<name>A0A1I1KEY9_9BACT</name>
<organism evidence="1 2">
    <name type="scientific">Flexibacter flexilis DSM 6793</name>
    <dbReference type="NCBI Taxonomy" id="927664"/>
    <lineage>
        <taxon>Bacteria</taxon>
        <taxon>Pseudomonadati</taxon>
        <taxon>Bacteroidota</taxon>
        <taxon>Cytophagia</taxon>
        <taxon>Cytophagales</taxon>
        <taxon>Flexibacteraceae</taxon>
        <taxon>Flexibacter</taxon>
    </lineage>
</organism>
<dbReference type="SUPFAM" id="SSF56935">
    <property type="entry name" value="Porins"/>
    <property type="match status" value="1"/>
</dbReference>
<sequence length="423" mass="46323">MALNCWLAYGALAQNTTGHSPYSRFGLGDLSSQGGSRAMGMAETGVAAPSDENINLLNPALLTYNRVTNFQIDLYGQRKKMSTSSASETSTGGGLTNLAFSFPITKKMTAAFGLSPYSSVDYWLNTTTVMNTATDTASAIYAYKGSGSLSKVFLATGYAITPNLSVGVQANYLFGTLTNESVVQILPASDNNSFSVNKRDYYSRILFKPGVFYKAIIDTASRKYIGIGATIELGSSGNLRYDNKIYEYDGQGGTVEIDERSINQKTNFTMPATYRVGLGMGVPLKWKLAADFSYTDWTKLKNNNTTSNSAMNAAYMAAVGGEWIPGYHKAGYWNKVTYRAGLNFQQTPITVNGQKINDMYVGLGMGLPIFRKETKFMYPMVNLGLAVGQRGTTQNSGIKENYFRISLGFVLNDNLWFTRYKID</sequence>